<protein>
    <recommendedName>
        <fullName evidence="3">Phage portal protein</fullName>
    </recommendedName>
</protein>
<gene>
    <name evidence="1" type="ORF">MQE39_10790</name>
</gene>
<reference evidence="1" key="1">
    <citation type="submission" date="2022-03" db="EMBL/GenBank/DDBJ databases">
        <title>First case of bacteraemia caused by Dielma fastidiosa in a patient hospitalised with diverticulitis.</title>
        <authorList>
            <person name="Forman-Ankjaer B."/>
            <person name="Hvid-Jensen F."/>
            <person name="Kobel C.M."/>
            <person name="Greve T."/>
        </authorList>
    </citation>
    <scope>NUCLEOTIDE SEQUENCE</scope>
    <source>
        <strain evidence="1">AUH_DF_2021</strain>
    </source>
</reference>
<dbReference type="Proteomes" id="UP001276902">
    <property type="component" value="Unassembled WGS sequence"/>
</dbReference>
<evidence type="ECO:0000313" key="2">
    <source>
        <dbReference type="Proteomes" id="UP001276902"/>
    </source>
</evidence>
<sequence>MISEIQQYLKNLLLSIGYSEARIYLRKEDLLNSQDSRQAGCWPYEEELERISKRVTYTKDGQKVKRKQVFKRVIKFNIVLGEYKLAEAEALYIQFLSLIDEYINIDENAVPIRLAKAEWIDKSDEILKAKFAMHLILEFDTGIYKESGYAALNDLNIEVRKEENGN</sequence>
<evidence type="ECO:0000313" key="1">
    <source>
        <dbReference type="EMBL" id="MDY5168601.1"/>
    </source>
</evidence>
<accession>A0AB35UNP0</accession>
<organism evidence="1 2">
    <name type="scientific">Dielma fastidiosa</name>
    <dbReference type="NCBI Taxonomy" id="1034346"/>
    <lineage>
        <taxon>Bacteria</taxon>
        <taxon>Bacillati</taxon>
        <taxon>Bacillota</taxon>
        <taxon>Erysipelotrichia</taxon>
        <taxon>Erysipelotrichales</taxon>
        <taxon>Erysipelotrichaceae</taxon>
        <taxon>Dielma</taxon>
    </lineage>
</organism>
<evidence type="ECO:0008006" key="3">
    <source>
        <dbReference type="Google" id="ProtNLM"/>
    </source>
</evidence>
<comment type="caution">
    <text evidence="1">The sequence shown here is derived from an EMBL/GenBank/DDBJ whole genome shotgun (WGS) entry which is preliminary data.</text>
</comment>
<name>A0AB35UNP0_9FIRM</name>
<dbReference type="RefSeq" id="WP_320883825.1">
    <property type="nucleotide sequence ID" value="NZ_BAABZA010000010.1"/>
</dbReference>
<proteinExistence type="predicted"/>
<dbReference type="EMBL" id="JALDAW010000016">
    <property type="protein sequence ID" value="MDY5168601.1"/>
    <property type="molecule type" value="Genomic_DNA"/>
</dbReference>
<dbReference type="AlphaFoldDB" id="A0AB35UNP0"/>